<evidence type="ECO:0000313" key="1">
    <source>
        <dbReference type="EMBL" id="KPV46257.1"/>
    </source>
</evidence>
<proteinExistence type="predicted"/>
<accession>A0A0P9GXV1</accession>
<comment type="caution">
    <text evidence="1">The sequence shown here is derived from an EMBL/GenBank/DDBJ whole genome shotgun (WGS) entry which is preliminary data.</text>
</comment>
<organism evidence="1 4">
    <name type="scientific">Acidiplasma aeolicum</name>
    <dbReference type="NCBI Taxonomy" id="507754"/>
    <lineage>
        <taxon>Archaea</taxon>
        <taxon>Methanobacteriati</taxon>
        <taxon>Thermoplasmatota</taxon>
        <taxon>Thermoplasmata</taxon>
        <taxon>Thermoplasmatales</taxon>
        <taxon>Ferroplasmaceae</taxon>
        <taxon>Acidiplasma</taxon>
    </lineage>
</organism>
<keyword evidence="3" id="KW-1185">Reference proteome</keyword>
<evidence type="ECO:0000313" key="3">
    <source>
        <dbReference type="Proteomes" id="UP000050320"/>
    </source>
</evidence>
<dbReference type="EMBL" id="LKBG01000258">
    <property type="protein sequence ID" value="KQB34067.1"/>
    <property type="molecule type" value="Genomic_DNA"/>
</dbReference>
<evidence type="ECO:0000313" key="4">
    <source>
        <dbReference type="Proteomes" id="UP000050515"/>
    </source>
</evidence>
<gene>
    <name evidence="2" type="ORF">AOG54_05765</name>
    <name evidence="1" type="ORF">SE19_06265</name>
</gene>
<dbReference type="EMBL" id="LJCQ01000275">
    <property type="protein sequence ID" value="KPV46257.1"/>
    <property type="molecule type" value="Genomic_DNA"/>
</dbReference>
<reference evidence="2 3" key="2">
    <citation type="submission" date="2015-09" db="EMBL/GenBank/DDBJ databases">
        <title>Heavy metals and arsenic resistance mechanisms in polyextremophilic archaea of the family Ferroplasmaceae.</title>
        <authorList>
            <person name="Bulaev A.G."/>
            <person name="Kanygina A.V."/>
        </authorList>
    </citation>
    <scope>NUCLEOTIDE SEQUENCE [LARGE SCALE GENOMIC DNA]</scope>
    <source>
        <strain evidence="2 3">VT</strain>
    </source>
</reference>
<evidence type="ECO:0000313" key="2">
    <source>
        <dbReference type="EMBL" id="KQB34067.1"/>
    </source>
</evidence>
<dbReference type="Proteomes" id="UP000050515">
    <property type="component" value="Unassembled WGS sequence"/>
</dbReference>
<name>A0A0P9GXV1_9ARCH</name>
<dbReference type="Proteomes" id="UP000050320">
    <property type="component" value="Unassembled WGS sequence"/>
</dbReference>
<sequence length="65" mass="7722">MTFLKLKAIRHVDHEIIKPIATPLKYILPVIIEIKRNMILKIKNSIIREVRRCFSRIFSLHSDNP</sequence>
<dbReference type="AlphaFoldDB" id="A0A0P9GXV1"/>
<protein>
    <submittedName>
        <fullName evidence="1">Uncharacterized protein</fullName>
    </submittedName>
</protein>
<reference evidence="1 4" key="1">
    <citation type="submission" date="2015-09" db="EMBL/GenBank/DDBJ databases">
        <title>Draft genome sequence of Acidiplasma aeolicum DSM 18409.</title>
        <authorList>
            <person name="Hemp J."/>
        </authorList>
    </citation>
    <scope>NUCLEOTIDE SEQUENCE [LARGE SCALE GENOMIC DNA]</scope>
    <source>
        <strain evidence="1 4">V</strain>
    </source>
</reference>